<dbReference type="OrthoDB" id="204058at2759"/>
<gene>
    <name evidence="1" type="ORF">TELCIR_14723</name>
</gene>
<keyword evidence="2" id="KW-1185">Reference proteome</keyword>
<feature type="non-terminal residue" evidence="1">
    <location>
        <position position="174"/>
    </location>
</feature>
<dbReference type="AlphaFoldDB" id="A0A2G9U065"/>
<dbReference type="Proteomes" id="UP000230423">
    <property type="component" value="Unassembled WGS sequence"/>
</dbReference>
<proteinExistence type="predicted"/>
<evidence type="ECO:0000313" key="2">
    <source>
        <dbReference type="Proteomes" id="UP000230423"/>
    </source>
</evidence>
<protein>
    <submittedName>
        <fullName evidence="1">Uncharacterized protein</fullName>
    </submittedName>
</protein>
<dbReference type="EMBL" id="KZ350642">
    <property type="protein sequence ID" value="PIO63671.1"/>
    <property type="molecule type" value="Genomic_DNA"/>
</dbReference>
<sequence>MLCSALIGSPLRFGYTRTYVPWIKFGSHLLNQVRLSGMPALNVTEALLPVVEDAKESPICEKKMFAYPAFGLRNKYLENVEDDYLYHFGFGLKTVDLPKTFGDVKFVCTGGSPTRLKLYAEWFSKECKMQCSENLSKSDRFVMYKTGPVLWINVLCIDRHFEMRRTFDFHSIVQ</sequence>
<dbReference type="Gene3D" id="3.40.50.1580">
    <property type="entry name" value="Nucleoside phosphorylase domain"/>
    <property type="match status" value="1"/>
</dbReference>
<name>A0A2G9U065_TELCI</name>
<dbReference type="GO" id="GO:0006218">
    <property type="term" value="P:uridine catabolic process"/>
    <property type="evidence" value="ECO:0007669"/>
    <property type="project" value="TreeGrafter"/>
</dbReference>
<dbReference type="GO" id="GO:0004850">
    <property type="term" value="F:uridine phosphorylase activity"/>
    <property type="evidence" value="ECO:0007669"/>
    <property type="project" value="TreeGrafter"/>
</dbReference>
<dbReference type="PANTHER" id="PTHR43691">
    <property type="entry name" value="URIDINE PHOSPHORYLASE"/>
    <property type="match status" value="1"/>
</dbReference>
<evidence type="ECO:0000313" key="1">
    <source>
        <dbReference type="EMBL" id="PIO63671.1"/>
    </source>
</evidence>
<accession>A0A2G9U065</accession>
<dbReference type="InterPro" id="IPR035994">
    <property type="entry name" value="Nucleoside_phosphorylase_sf"/>
</dbReference>
<dbReference type="GO" id="GO:0005829">
    <property type="term" value="C:cytosol"/>
    <property type="evidence" value="ECO:0007669"/>
    <property type="project" value="TreeGrafter"/>
</dbReference>
<reference evidence="1 2" key="1">
    <citation type="submission" date="2015-09" db="EMBL/GenBank/DDBJ databases">
        <title>Draft genome of the parasitic nematode Teladorsagia circumcincta isolate WARC Sus (inbred).</title>
        <authorList>
            <person name="Mitreva M."/>
        </authorList>
    </citation>
    <scope>NUCLEOTIDE SEQUENCE [LARGE SCALE GENOMIC DNA]</scope>
    <source>
        <strain evidence="1 2">S</strain>
    </source>
</reference>
<organism evidence="1 2">
    <name type="scientific">Teladorsagia circumcincta</name>
    <name type="common">Brown stomach worm</name>
    <name type="synonym">Ostertagia circumcincta</name>
    <dbReference type="NCBI Taxonomy" id="45464"/>
    <lineage>
        <taxon>Eukaryota</taxon>
        <taxon>Metazoa</taxon>
        <taxon>Ecdysozoa</taxon>
        <taxon>Nematoda</taxon>
        <taxon>Chromadorea</taxon>
        <taxon>Rhabditida</taxon>
        <taxon>Rhabditina</taxon>
        <taxon>Rhabditomorpha</taxon>
        <taxon>Strongyloidea</taxon>
        <taxon>Trichostrongylidae</taxon>
        <taxon>Teladorsagia</taxon>
    </lineage>
</organism>
<dbReference type="PANTHER" id="PTHR43691:SF11">
    <property type="entry name" value="FI09636P-RELATED"/>
    <property type="match status" value="1"/>
</dbReference>